<evidence type="ECO:0000256" key="10">
    <source>
        <dbReference type="PROSITE-ProRule" id="PRU00339"/>
    </source>
</evidence>
<feature type="region of interest" description="Disordered" evidence="11">
    <location>
        <begin position="35"/>
        <end position="82"/>
    </location>
</feature>
<dbReference type="EMBL" id="BDSP01000225">
    <property type="protein sequence ID" value="GAX25492.1"/>
    <property type="molecule type" value="Genomic_DNA"/>
</dbReference>
<sequence>MARSQNHQNQFIAIGLATAAVASLACYYYLYSQQPKEKQGTTKAEPTIKKLDIDDEDVERKVTPATTAEPTPQPKDTVDSDEKTLHARIEDLDKQGKALFKAKKYLEAAEIFTQALELIDGQGERTSSLLRQNITLLNNRSAMYEKGNLPELSLQDCQAILELELTHSKARTRKLRILEGMKDYHAALVEVCAMQLIFMQQNREIMRRGMPLPSPPVPPSKMEELLGQIIPLQVAEYTKQGEGEERPLPSAFTILQLLKSFTDYNSWMSAAAQSGSVDSLTSQLSQTVSDTEKADLLLNRGCRHMYHRNFADAGKDFEAAYEIASKSEIVQEEMSSYAKLLEWTGMTRHFRYKLDSAISCYQKCADLEPTNVLVLVKQAGVQMDAGRQEEALKLFDTALGLDPSAVDALLHRSNLRMLQQNAAEAKKDLEACLKLRPNYTTARLRLASVLLALNDLDGAKQQVDLAQQAEPSSSEVATYRGELYFSSGDMAAAKEEFDKACRLDPSNPTPYVNAAMAVLNTPPPPGQTPDAALVMELLEKAISADPQFAPAYIQLGQLKLGTAANLDAARKVIDLYDDALKNCRAPEEIKELCSMRTLAVAQVEAAEQLHMETFNLQ</sequence>
<comment type="caution">
    <text evidence="14">The sequence shown here is derived from an EMBL/GenBank/DDBJ whole genome shotgun (WGS) entry which is preliminary data.</text>
</comment>
<proteinExistence type="inferred from homology"/>
<dbReference type="GO" id="GO:0008320">
    <property type="term" value="F:protein transmembrane transporter activity"/>
    <property type="evidence" value="ECO:0007669"/>
    <property type="project" value="TreeGrafter"/>
</dbReference>
<keyword evidence="15" id="KW-1185">Reference proteome</keyword>
<dbReference type="GO" id="GO:0030150">
    <property type="term" value="P:protein import into mitochondrial matrix"/>
    <property type="evidence" value="ECO:0007669"/>
    <property type="project" value="TreeGrafter"/>
</dbReference>
<evidence type="ECO:0000256" key="4">
    <source>
        <dbReference type="ARBA" id="ARBA00022787"/>
    </source>
</evidence>
<dbReference type="Proteomes" id="UP000198406">
    <property type="component" value="Unassembled WGS sequence"/>
</dbReference>
<evidence type="ECO:0000256" key="12">
    <source>
        <dbReference type="SAM" id="Phobius"/>
    </source>
</evidence>
<dbReference type="PROSITE" id="PS50005">
    <property type="entry name" value="TPR"/>
    <property type="match status" value="2"/>
</dbReference>
<keyword evidence="6 12" id="KW-1133">Transmembrane helix</keyword>
<dbReference type="PROSITE" id="PS51257">
    <property type="entry name" value="PROKAR_LIPOPROTEIN"/>
    <property type="match status" value="1"/>
</dbReference>
<keyword evidence="4" id="KW-1000">Mitochondrion outer membrane</keyword>
<dbReference type="SUPFAM" id="SSF48452">
    <property type="entry name" value="TPR-like"/>
    <property type="match status" value="2"/>
</dbReference>
<feature type="repeat" description="TPR" evidence="10">
    <location>
        <begin position="474"/>
        <end position="507"/>
    </location>
</feature>
<keyword evidence="7" id="KW-0496">Mitochondrion</keyword>
<dbReference type="AlphaFoldDB" id="A0A1Z5KHD6"/>
<keyword evidence="2 12" id="KW-0812">Transmembrane</keyword>
<feature type="compositionally biased region" description="Basic and acidic residues" evidence="11">
    <location>
        <begin position="35"/>
        <end position="62"/>
    </location>
</feature>
<feature type="repeat" description="TPR" evidence="10">
    <location>
        <begin position="372"/>
        <end position="405"/>
    </location>
</feature>
<feature type="transmembrane region" description="Helical" evidence="12">
    <location>
        <begin position="12"/>
        <end position="31"/>
    </location>
</feature>
<dbReference type="GO" id="GO:0030943">
    <property type="term" value="F:mitochondrion targeting sequence binding"/>
    <property type="evidence" value="ECO:0007669"/>
    <property type="project" value="TreeGrafter"/>
</dbReference>
<keyword evidence="3" id="KW-0677">Repeat</keyword>
<evidence type="ECO:0000256" key="1">
    <source>
        <dbReference type="ARBA" id="ARBA00004572"/>
    </source>
</evidence>
<dbReference type="SMART" id="SM00028">
    <property type="entry name" value="TPR"/>
    <property type="match status" value="8"/>
</dbReference>
<evidence type="ECO:0000313" key="15">
    <source>
        <dbReference type="Proteomes" id="UP000198406"/>
    </source>
</evidence>
<reference evidence="14 15" key="1">
    <citation type="journal article" date="2015" name="Plant Cell">
        <title>Oil accumulation by the oleaginous diatom Fistulifera solaris as revealed by the genome and transcriptome.</title>
        <authorList>
            <person name="Tanaka T."/>
            <person name="Maeda Y."/>
            <person name="Veluchamy A."/>
            <person name="Tanaka M."/>
            <person name="Abida H."/>
            <person name="Marechal E."/>
            <person name="Bowler C."/>
            <person name="Muto M."/>
            <person name="Sunaga Y."/>
            <person name="Tanaka M."/>
            <person name="Yoshino T."/>
            <person name="Taniguchi T."/>
            <person name="Fukuda Y."/>
            <person name="Nemoto M."/>
            <person name="Matsumoto M."/>
            <person name="Wong P.S."/>
            <person name="Aburatani S."/>
            <person name="Fujibuchi W."/>
        </authorList>
    </citation>
    <scope>NUCLEOTIDE SEQUENCE [LARGE SCALE GENOMIC DNA]</scope>
    <source>
        <strain evidence="14 15">JPCC DA0580</strain>
    </source>
</reference>
<accession>A0A1Z5KHD6</accession>
<dbReference type="Pfam" id="PF09976">
    <property type="entry name" value="TPR_21"/>
    <property type="match status" value="1"/>
</dbReference>
<evidence type="ECO:0000256" key="6">
    <source>
        <dbReference type="ARBA" id="ARBA00022989"/>
    </source>
</evidence>
<dbReference type="InterPro" id="IPR018704">
    <property type="entry name" value="SecYEG/CpoB_TPR"/>
</dbReference>
<evidence type="ECO:0000256" key="11">
    <source>
        <dbReference type="SAM" id="MobiDB-lite"/>
    </source>
</evidence>
<evidence type="ECO:0000259" key="13">
    <source>
        <dbReference type="Pfam" id="PF09976"/>
    </source>
</evidence>
<dbReference type="OrthoDB" id="2942533at2759"/>
<evidence type="ECO:0000256" key="7">
    <source>
        <dbReference type="ARBA" id="ARBA00023128"/>
    </source>
</evidence>
<evidence type="ECO:0000313" key="14">
    <source>
        <dbReference type="EMBL" id="GAX25492.1"/>
    </source>
</evidence>
<dbReference type="Gene3D" id="1.25.40.10">
    <property type="entry name" value="Tetratricopeptide repeat domain"/>
    <property type="match status" value="2"/>
</dbReference>
<dbReference type="GO" id="GO:0005741">
    <property type="term" value="C:mitochondrial outer membrane"/>
    <property type="evidence" value="ECO:0007669"/>
    <property type="project" value="UniProtKB-SubCell"/>
</dbReference>
<evidence type="ECO:0000256" key="3">
    <source>
        <dbReference type="ARBA" id="ARBA00022737"/>
    </source>
</evidence>
<comment type="subcellular location">
    <subcellularLocation>
        <location evidence="1">Mitochondrion outer membrane</location>
        <topology evidence="1">Single-pass membrane protein</topology>
    </subcellularLocation>
</comment>
<feature type="domain" description="Ancillary SecYEG translocon subunit/Cell division coordinator CpoB TPR" evidence="13">
    <location>
        <begin position="382"/>
        <end position="506"/>
    </location>
</feature>
<keyword evidence="5 10" id="KW-0802">TPR repeat</keyword>
<dbReference type="InterPro" id="IPR019734">
    <property type="entry name" value="TPR_rpt"/>
</dbReference>
<comment type="similarity">
    <text evidence="9">Belongs to the Tom70 family.</text>
</comment>
<evidence type="ECO:0000256" key="2">
    <source>
        <dbReference type="ARBA" id="ARBA00022692"/>
    </source>
</evidence>
<organism evidence="14 15">
    <name type="scientific">Fistulifera solaris</name>
    <name type="common">Oleaginous diatom</name>
    <dbReference type="NCBI Taxonomy" id="1519565"/>
    <lineage>
        <taxon>Eukaryota</taxon>
        <taxon>Sar</taxon>
        <taxon>Stramenopiles</taxon>
        <taxon>Ochrophyta</taxon>
        <taxon>Bacillariophyta</taxon>
        <taxon>Bacillariophyceae</taxon>
        <taxon>Bacillariophycidae</taxon>
        <taxon>Naviculales</taxon>
        <taxon>Naviculaceae</taxon>
        <taxon>Fistulifera</taxon>
    </lineage>
</organism>
<dbReference type="InParanoid" id="A0A1Z5KHD6"/>
<name>A0A1Z5KHD6_FISSO</name>
<keyword evidence="8 12" id="KW-0472">Membrane</keyword>
<gene>
    <name evidence="14" type="ORF">FisN_12Lh031</name>
</gene>
<evidence type="ECO:0000256" key="5">
    <source>
        <dbReference type="ARBA" id="ARBA00022803"/>
    </source>
</evidence>
<dbReference type="PANTHER" id="PTHR46208:SF1">
    <property type="entry name" value="MITOCHONDRIAL IMPORT RECEPTOR SUBUNIT TOM70"/>
    <property type="match status" value="1"/>
</dbReference>
<evidence type="ECO:0000256" key="8">
    <source>
        <dbReference type="ARBA" id="ARBA00023136"/>
    </source>
</evidence>
<dbReference type="GO" id="GO:0045039">
    <property type="term" value="P:protein insertion into mitochondrial inner membrane"/>
    <property type="evidence" value="ECO:0007669"/>
    <property type="project" value="TreeGrafter"/>
</dbReference>
<protein>
    <recommendedName>
        <fullName evidence="13">Ancillary SecYEG translocon subunit/Cell division coordinator CpoB TPR domain-containing protein</fullName>
    </recommendedName>
</protein>
<dbReference type="PANTHER" id="PTHR46208">
    <property type="entry name" value="MITOCHONDRIAL IMPORT RECEPTOR SUBUNIT TOM70"/>
    <property type="match status" value="1"/>
</dbReference>
<evidence type="ECO:0000256" key="9">
    <source>
        <dbReference type="ARBA" id="ARBA00038030"/>
    </source>
</evidence>
<dbReference type="InterPro" id="IPR011990">
    <property type="entry name" value="TPR-like_helical_dom_sf"/>
</dbReference>